<evidence type="ECO:0000313" key="2">
    <source>
        <dbReference type="EMBL" id="SPO36262.1"/>
    </source>
</evidence>
<reference evidence="2 3" key="1">
    <citation type="submission" date="2018-03" db="EMBL/GenBank/DDBJ databases">
        <authorList>
            <person name="Guldener U."/>
        </authorList>
    </citation>
    <scope>NUCLEOTIDE SEQUENCE [LARGE SCALE GENOMIC DNA]</scope>
    <source>
        <strain evidence="2 3">DAOM196992</strain>
    </source>
</reference>
<name>A0A5C3EW21_9BASI</name>
<sequence length="124" mass="13434">MKSWLAVVVVAVLASSVAVSVDALPATTYADGPTADPQALVKHVDELVDQRTDPDNQAVVCDNQPFKLEIPRKKVDLPSWSGYTCIYVFGAGQVYTHLGSMKTGTVWIRVDDTACSTDGRNIYC</sequence>
<feature type="chain" id="PRO_5022926268" evidence="1">
    <location>
        <begin position="24"/>
        <end position="124"/>
    </location>
</feature>
<feature type="signal peptide" evidence="1">
    <location>
        <begin position="1"/>
        <end position="23"/>
    </location>
</feature>
<dbReference type="AlphaFoldDB" id="A0A5C3EW21"/>
<dbReference type="EMBL" id="OOIP01000004">
    <property type="protein sequence ID" value="SPO36262.1"/>
    <property type="molecule type" value="Genomic_DNA"/>
</dbReference>
<accession>A0A5C3EW21</accession>
<protein>
    <submittedName>
        <fullName evidence="2">Uncharacterized protein</fullName>
    </submittedName>
</protein>
<proteinExistence type="predicted"/>
<keyword evidence="1" id="KW-0732">Signal</keyword>
<gene>
    <name evidence="2" type="ORF">PSFLO_01733</name>
</gene>
<dbReference type="Proteomes" id="UP000323386">
    <property type="component" value="Unassembled WGS sequence"/>
</dbReference>
<evidence type="ECO:0000313" key="3">
    <source>
        <dbReference type="Proteomes" id="UP000323386"/>
    </source>
</evidence>
<keyword evidence="3" id="KW-1185">Reference proteome</keyword>
<evidence type="ECO:0000256" key="1">
    <source>
        <dbReference type="SAM" id="SignalP"/>
    </source>
</evidence>
<organism evidence="2 3">
    <name type="scientific">Pseudozyma flocculosa</name>
    <dbReference type="NCBI Taxonomy" id="84751"/>
    <lineage>
        <taxon>Eukaryota</taxon>
        <taxon>Fungi</taxon>
        <taxon>Dikarya</taxon>
        <taxon>Basidiomycota</taxon>
        <taxon>Ustilaginomycotina</taxon>
        <taxon>Ustilaginomycetes</taxon>
        <taxon>Ustilaginales</taxon>
        <taxon>Ustilaginaceae</taxon>
        <taxon>Pseudozyma</taxon>
    </lineage>
</organism>